<protein>
    <recommendedName>
        <fullName evidence="4">TspB protein</fullName>
    </recommendedName>
</protein>
<dbReference type="RefSeq" id="WP_154716859.1">
    <property type="nucleotide sequence ID" value="NZ_LT837803.1"/>
</dbReference>
<evidence type="ECO:0008006" key="4">
    <source>
        <dbReference type="Google" id="ProtNLM"/>
    </source>
</evidence>
<feature type="signal peptide" evidence="1">
    <location>
        <begin position="1"/>
        <end position="20"/>
    </location>
</feature>
<evidence type="ECO:0000256" key="1">
    <source>
        <dbReference type="SAM" id="SignalP"/>
    </source>
</evidence>
<gene>
    <name evidence="2" type="ORF">SDENCHOL_20344</name>
</gene>
<organism evidence="2 3">
    <name type="scientific">Sterolibacterium denitrificans</name>
    <dbReference type="NCBI Taxonomy" id="157592"/>
    <lineage>
        <taxon>Bacteria</taxon>
        <taxon>Pseudomonadati</taxon>
        <taxon>Pseudomonadota</taxon>
        <taxon>Betaproteobacteria</taxon>
        <taxon>Nitrosomonadales</taxon>
        <taxon>Sterolibacteriaceae</taxon>
        <taxon>Sterolibacterium</taxon>
    </lineage>
</organism>
<reference evidence="2" key="1">
    <citation type="submission" date="2017-03" db="EMBL/GenBank/DDBJ databases">
        <authorList>
            <consortium name="AG Boll"/>
        </authorList>
    </citation>
    <scope>NUCLEOTIDE SEQUENCE [LARGE SCALE GENOMIC DNA]</scope>
    <source>
        <strain evidence="2">Chol</strain>
    </source>
</reference>
<evidence type="ECO:0000313" key="3">
    <source>
        <dbReference type="Proteomes" id="UP000242886"/>
    </source>
</evidence>
<keyword evidence="1" id="KW-0732">Signal</keyword>
<dbReference type="Pfam" id="PF05616">
    <property type="entry name" value="Neisseria_TspB"/>
    <property type="match status" value="1"/>
</dbReference>
<sequence>MKSVLTILTLLLAFPAASYASALALVPQALPENIKVRAPLSAAPQFAPVGKVLIGNGAVPGSAFAANQSLASIGNSSFPVSIARNASPSALSKLGRNLLRLSGWGALAMLGLDLLEGLFQGDDDQILIDEPKTLGNLPLYQDLLGSGLPSSVRMQQCGWDQNYAATVTCATTYLATTANTVIAKRQRSSVTSGITFYSYDLFYCNPGYYFNPSVYTCVWGTLETKRPATDDEIETLIAQHLIDENRGGDFLEKAIEHNPNFWPELGPVTVSGPVSVPGENTVTTAIGPEGTTVTETQTDYDLGYVGDTITVQQRLKTTITAPNGVVTESTAVSSGSAEATAPAAPEKSTFCEDFPDASACAALGAPEQPTALPEEDRAVSIAPEMTAAGACPAPLQFSILGKPFQLAFDGACAFADGIRPIVLASAWIGALLFLFNIGRSSS</sequence>
<dbReference type="EMBL" id="LT837803">
    <property type="protein sequence ID" value="SMB27278.1"/>
    <property type="molecule type" value="Genomic_DNA"/>
</dbReference>
<dbReference type="AlphaFoldDB" id="A0A7Z7MVW1"/>
<accession>A0A7Z7MVW1</accession>
<proteinExistence type="predicted"/>
<dbReference type="Proteomes" id="UP000242886">
    <property type="component" value="Chromosome SDENCHOL"/>
</dbReference>
<name>A0A7Z7MVW1_9PROT</name>
<dbReference type="InterPro" id="IPR008708">
    <property type="entry name" value="Neisseria_TspB"/>
</dbReference>
<keyword evidence="3" id="KW-1185">Reference proteome</keyword>
<dbReference type="NCBIfam" id="NF041109">
    <property type="entry name" value="VF_TspB_C_term"/>
    <property type="match status" value="1"/>
</dbReference>
<evidence type="ECO:0000313" key="2">
    <source>
        <dbReference type="EMBL" id="SMB27278.1"/>
    </source>
</evidence>
<feature type="chain" id="PRO_5030636864" description="TspB protein" evidence="1">
    <location>
        <begin position="21"/>
        <end position="442"/>
    </location>
</feature>